<name>A0A385IFD4_9CAUD</name>
<proteinExistence type="predicted"/>
<evidence type="ECO:0008006" key="3">
    <source>
        <dbReference type="Google" id="ProtNLM"/>
    </source>
</evidence>
<accession>A0A385IFD4</accession>
<dbReference type="Proteomes" id="UP000262982">
    <property type="component" value="Segment"/>
</dbReference>
<evidence type="ECO:0000313" key="1">
    <source>
        <dbReference type="EMBL" id="AXY81719.1"/>
    </source>
</evidence>
<protein>
    <recommendedName>
        <fullName evidence="3">Serine/threonine kinase</fullName>
    </recommendedName>
</protein>
<dbReference type="KEGG" id="vg:55002900"/>
<sequence>MTTLKRIGKGAFTTAYLNEATQRVTLHSCDPYKEAMAWGWFPESTLFPAVEYVELGVYEMDYMPATRGLKSALKPDQWDLYQSLRAAANEWRANMARNNWRHSDSFSLLHTALSESAAFGLFPEAVQTIKEAVDACANFGSDVGFEISPRNVRANSAGQLVLMDVFFSLNKLIEVRK</sequence>
<dbReference type="GeneID" id="55002900"/>
<dbReference type="RefSeq" id="YP_009811870.1">
    <property type="nucleotide sequence ID" value="NC_048057.1"/>
</dbReference>
<organism evidence="1 2">
    <name type="scientific">Dickeya phage Katbat</name>
    <dbReference type="NCBI Taxonomy" id="2320191"/>
    <lineage>
        <taxon>Viruses</taxon>
        <taxon>Duplodnaviria</taxon>
        <taxon>Heunggongvirae</taxon>
        <taxon>Uroviricota</taxon>
        <taxon>Caudoviricetes</taxon>
        <taxon>Autographivirales</taxon>
        <taxon>Autotranscriptaviridae</taxon>
        <taxon>Studiervirinae</taxon>
        <taxon>Aarhusvirus</taxon>
        <taxon>Aarhusvirus katbat</taxon>
    </lineage>
</organism>
<keyword evidence="2" id="KW-1185">Reference proteome</keyword>
<reference evidence="2" key="1">
    <citation type="submission" date="2018-08" db="EMBL/GenBank/DDBJ databases">
        <title>SRE bacteriophages.</title>
        <authorList>
            <person name="Carstens A.B."/>
            <person name="Djurhuus A.M."/>
            <person name="Kot W."/>
            <person name="Hansen L.H."/>
        </authorList>
    </citation>
    <scope>NUCLEOTIDE SEQUENCE [LARGE SCALE GENOMIC DNA]</scope>
</reference>
<dbReference type="EMBL" id="MH807813">
    <property type="protein sequence ID" value="AXY81719.1"/>
    <property type="molecule type" value="Genomic_DNA"/>
</dbReference>
<evidence type="ECO:0000313" key="2">
    <source>
        <dbReference type="Proteomes" id="UP000262982"/>
    </source>
</evidence>